<sequence>QAIDQVSSLLKEKYGIAHSTLQIENLQLNPLDEPYFDKLT</sequence>
<gene>
    <name evidence="1" type="ORF">GO793_15565</name>
</gene>
<reference evidence="1 2" key="1">
    <citation type="submission" date="2019-11" db="EMBL/GenBank/DDBJ databases">
        <title>Implementation of targeted gown and glove precautions to prevent Staphylococcus aureus acquisition in community-based nursing homes.</title>
        <authorList>
            <person name="Stine O.C."/>
        </authorList>
    </citation>
    <scope>NUCLEOTIDE SEQUENCE [LARGE SCALE GENOMIC DNA]</scope>
    <source>
        <strain evidence="1 2">S_4031.LGMP.AI</strain>
    </source>
</reference>
<accession>A0A6B0BFR5</accession>
<evidence type="ECO:0000313" key="2">
    <source>
        <dbReference type="Proteomes" id="UP000433366"/>
    </source>
</evidence>
<name>A0A6B0BFR5_STAAU</name>
<proteinExistence type="predicted"/>
<evidence type="ECO:0000313" key="1">
    <source>
        <dbReference type="EMBL" id="MVI57262.1"/>
    </source>
</evidence>
<dbReference type="Proteomes" id="UP000433366">
    <property type="component" value="Unassembled WGS sequence"/>
</dbReference>
<organism evidence="1 2">
    <name type="scientific">Staphylococcus aureus</name>
    <dbReference type="NCBI Taxonomy" id="1280"/>
    <lineage>
        <taxon>Bacteria</taxon>
        <taxon>Bacillati</taxon>
        <taxon>Bacillota</taxon>
        <taxon>Bacilli</taxon>
        <taxon>Bacillales</taxon>
        <taxon>Staphylococcaceae</taxon>
        <taxon>Staphylococcus</taxon>
    </lineage>
</organism>
<dbReference type="EMBL" id="WPRH01000832">
    <property type="protein sequence ID" value="MVI57262.1"/>
    <property type="molecule type" value="Genomic_DNA"/>
</dbReference>
<comment type="caution">
    <text evidence="1">The sequence shown here is derived from an EMBL/GenBank/DDBJ whole genome shotgun (WGS) entry which is preliminary data.</text>
</comment>
<feature type="non-terminal residue" evidence="1">
    <location>
        <position position="1"/>
    </location>
</feature>
<dbReference type="AlphaFoldDB" id="A0A6B0BFR5"/>
<protein>
    <submittedName>
        <fullName evidence="1">Cation transporter</fullName>
    </submittedName>
</protein>